<dbReference type="STRING" id="1409788.NC99_38500"/>
<dbReference type="RefSeq" id="WP_157625040.1">
    <property type="nucleotide sequence ID" value="NZ_LGIA01000192.1"/>
</dbReference>
<keyword evidence="2" id="KW-1185">Reference proteome</keyword>
<dbReference type="Gene3D" id="3.40.50.1000">
    <property type="entry name" value="HAD superfamily/HAD-like"/>
    <property type="match status" value="1"/>
</dbReference>
<reference evidence="2" key="1">
    <citation type="submission" date="2015-07" db="EMBL/GenBank/DDBJ databases">
        <title>Genome sequencing of Sunxiuqinia dokdonensis strain SK.</title>
        <authorList>
            <person name="Ahn S."/>
            <person name="Kim B.-C."/>
        </authorList>
    </citation>
    <scope>NUCLEOTIDE SEQUENCE [LARGE SCALE GENOMIC DNA]</scope>
    <source>
        <strain evidence="2">SK</strain>
    </source>
</reference>
<dbReference type="EMBL" id="LGIA01000192">
    <property type="protein sequence ID" value="KOH43290.1"/>
    <property type="molecule type" value="Genomic_DNA"/>
</dbReference>
<dbReference type="InterPro" id="IPR036412">
    <property type="entry name" value="HAD-like_sf"/>
</dbReference>
<dbReference type="OrthoDB" id="9804442at2"/>
<dbReference type="GO" id="GO:0005829">
    <property type="term" value="C:cytosol"/>
    <property type="evidence" value="ECO:0007669"/>
    <property type="project" value="TreeGrafter"/>
</dbReference>
<comment type="caution">
    <text evidence="1">The sequence shown here is derived from an EMBL/GenBank/DDBJ whole genome shotgun (WGS) entry which is preliminary data.</text>
</comment>
<evidence type="ECO:0000313" key="1">
    <source>
        <dbReference type="EMBL" id="KOH43290.1"/>
    </source>
</evidence>
<evidence type="ECO:0000313" key="2">
    <source>
        <dbReference type="Proteomes" id="UP000036958"/>
    </source>
</evidence>
<accession>A0A0L8V468</accession>
<proteinExistence type="predicted"/>
<dbReference type="InterPro" id="IPR041492">
    <property type="entry name" value="HAD_2"/>
</dbReference>
<organism evidence="1 2">
    <name type="scientific">Sunxiuqinia dokdonensis</name>
    <dbReference type="NCBI Taxonomy" id="1409788"/>
    <lineage>
        <taxon>Bacteria</taxon>
        <taxon>Pseudomonadati</taxon>
        <taxon>Bacteroidota</taxon>
        <taxon>Bacteroidia</taxon>
        <taxon>Marinilabiliales</taxon>
        <taxon>Prolixibacteraceae</taxon>
        <taxon>Sunxiuqinia</taxon>
    </lineage>
</organism>
<dbReference type="Gene3D" id="1.10.150.240">
    <property type="entry name" value="Putative phosphatase, domain 2"/>
    <property type="match status" value="1"/>
</dbReference>
<gene>
    <name evidence="1" type="ORF">NC99_38500</name>
</gene>
<dbReference type="PANTHER" id="PTHR43434:SF20">
    <property type="entry name" value="5'-NUCLEOTIDASE"/>
    <property type="match status" value="1"/>
</dbReference>
<dbReference type="InterPro" id="IPR023198">
    <property type="entry name" value="PGP-like_dom2"/>
</dbReference>
<evidence type="ECO:0008006" key="3">
    <source>
        <dbReference type="Google" id="ProtNLM"/>
    </source>
</evidence>
<dbReference type="InterPro" id="IPR050155">
    <property type="entry name" value="HAD-like_hydrolase_sf"/>
</dbReference>
<protein>
    <recommendedName>
        <fullName evidence="3">Phosphoglycolate phosphatase</fullName>
    </recommendedName>
</protein>
<dbReference type="InterPro" id="IPR023214">
    <property type="entry name" value="HAD_sf"/>
</dbReference>
<dbReference type="Proteomes" id="UP000036958">
    <property type="component" value="Unassembled WGS sequence"/>
</dbReference>
<sequence length="215" mass="24127">MTNFSHLIFDLDGTLINSKPGLVKSLNHMLRQMGIDLDGELIIDQLIGPPIQDGLKKVLGFNNKQVELGIRLFREYYSQQGLYEGELYAGVLELLEELQQQGKQLFVATSKKDQFMITVLRHFELDRYLIDAQGAGDGGRHTKAGLITELMNRNQVIPSEKVVMIGDTKYDIIGGQANEISTIAVGYGFGNSAELQELEPDYFVDEVEELFELLV</sequence>
<name>A0A0L8V468_9BACT</name>
<dbReference type="PANTHER" id="PTHR43434">
    <property type="entry name" value="PHOSPHOGLYCOLATE PHOSPHATASE"/>
    <property type="match status" value="1"/>
</dbReference>
<dbReference type="Pfam" id="PF13419">
    <property type="entry name" value="HAD_2"/>
    <property type="match status" value="1"/>
</dbReference>
<dbReference type="SFLD" id="SFLDG01129">
    <property type="entry name" value="C1.5:_HAD__Beta-PGM__Phosphata"/>
    <property type="match status" value="1"/>
</dbReference>
<dbReference type="GO" id="GO:0004713">
    <property type="term" value="F:protein tyrosine kinase activity"/>
    <property type="evidence" value="ECO:0007669"/>
    <property type="project" value="TreeGrafter"/>
</dbReference>
<dbReference type="SUPFAM" id="SSF56784">
    <property type="entry name" value="HAD-like"/>
    <property type="match status" value="1"/>
</dbReference>
<dbReference type="SFLD" id="SFLDS00003">
    <property type="entry name" value="Haloacid_Dehalogenase"/>
    <property type="match status" value="1"/>
</dbReference>
<dbReference type="AlphaFoldDB" id="A0A0L8V468"/>